<dbReference type="EMBL" id="LNIX01000002">
    <property type="protein sequence ID" value="OXA61110.1"/>
    <property type="molecule type" value="Genomic_DNA"/>
</dbReference>
<reference evidence="3 4" key="1">
    <citation type="submission" date="2015-12" db="EMBL/GenBank/DDBJ databases">
        <title>The genome of Folsomia candida.</title>
        <authorList>
            <person name="Faddeeva A."/>
            <person name="Derks M.F."/>
            <person name="Anvar Y."/>
            <person name="Smit S."/>
            <person name="Van Straalen N."/>
            <person name="Roelofs D."/>
        </authorList>
    </citation>
    <scope>NUCLEOTIDE SEQUENCE [LARGE SCALE GENOMIC DNA]</scope>
    <source>
        <strain evidence="3 4">VU population</strain>
        <tissue evidence="3">Whole body</tissue>
    </source>
</reference>
<proteinExistence type="predicted"/>
<dbReference type="PANTHER" id="PTHR21261:SF14">
    <property type="entry name" value="BEATEN PATH IV, ISOFORM B"/>
    <property type="match status" value="1"/>
</dbReference>
<dbReference type="InterPro" id="IPR036179">
    <property type="entry name" value="Ig-like_dom_sf"/>
</dbReference>
<gene>
    <name evidence="3" type="ORF">Fcan01_05289</name>
</gene>
<dbReference type="InterPro" id="IPR013783">
    <property type="entry name" value="Ig-like_fold"/>
</dbReference>
<comment type="caution">
    <text evidence="3">The sequence shown here is derived from an EMBL/GenBank/DDBJ whole genome shotgun (WGS) entry which is preliminary data.</text>
</comment>
<dbReference type="PROSITE" id="PS50835">
    <property type="entry name" value="IG_LIKE"/>
    <property type="match status" value="1"/>
</dbReference>
<dbReference type="OrthoDB" id="6415662at2759"/>
<sequence length="372" mass="41992">MKPTFWNCDLKRGKMRRTLPVVLLIIGSVAECLELYRVEVPAYKRVGEAAELKCQFHLQRDRLYAVKWYKDNEEFFRYVPRFHPAIHTHPIVPGVHVDTIRSTSEVVVLKSVGVRSTGVYKCEVSAEAPSFASFMGESHMTVVYLPKEGPQITGNLRDEYEVGDILELNCTSSKSFPPAKLSWYINDMPVMGQTDPPHYDGSVELLPSSHGGSGKHLTITSHHNNNNNNNGHNLIRPTSHRLHLELTPTHFGSKGTAKIRCVARIFPLFWQDGDEKNIDHKNSTKFSKSGNKDSGHNPKNNNRININQNQHSFNEVDDGPGGFPHYHQQVHERLGSLYRGEALVQIRGGCIYPTAWKGTNVVLLILLMVLTH</sequence>
<organism evidence="3 4">
    <name type="scientific">Folsomia candida</name>
    <name type="common">Springtail</name>
    <dbReference type="NCBI Taxonomy" id="158441"/>
    <lineage>
        <taxon>Eukaryota</taxon>
        <taxon>Metazoa</taxon>
        <taxon>Ecdysozoa</taxon>
        <taxon>Arthropoda</taxon>
        <taxon>Hexapoda</taxon>
        <taxon>Collembola</taxon>
        <taxon>Entomobryomorpha</taxon>
        <taxon>Isotomoidea</taxon>
        <taxon>Isotomidae</taxon>
        <taxon>Proisotominae</taxon>
        <taxon>Folsomia</taxon>
    </lineage>
</organism>
<dbReference type="STRING" id="158441.A0A226EV62"/>
<dbReference type="AlphaFoldDB" id="A0A226EV62"/>
<protein>
    <submittedName>
        <fullName evidence="3">Pregnancy-specific beta-1-glycoprotein 8</fullName>
    </submittedName>
</protein>
<evidence type="ECO:0000256" key="1">
    <source>
        <dbReference type="SAM" id="MobiDB-lite"/>
    </source>
</evidence>
<feature type="domain" description="Ig-like" evidence="2">
    <location>
        <begin position="20"/>
        <end position="132"/>
    </location>
</feature>
<name>A0A226EV62_FOLCA</name>
<dbReference type="PANTHER" id="PTHR21261">
    <property type="entry name" value="BEAT PROTEIN"/>
    <property type="match status" value="1"/>
</dbReference>
<dbReference type="FunFam" id="2.60.40.10:FF:000437">
    <property type="entry name" value="Beat-IIIc, isoform A"/>
    <property type="match status" value="1"/>
</dbReference>
<keyword evidence="3" id="KW-0635">Pregnancy</keyword>
<evidence type="ECO:0000313" key="3">
    <source>
        <dbReference type="EMBL" id="OXA61110.1"/>
    </source>
</evidence>
<feature type="region of interest" description="Disordered" evidence="1">
    <location>
        <begin position="280"/>
        <end position="305"/>
    </location>
</feature>
<evidence type="ECO:0000313" key="4">
    <source>
        <dbReference type="Proteomes" id="UP000198287"/>
    </source>
</evidence>
<dbReference type="InterPro" id="IPR007110">
    <property type="entry name" value="Ig-like_dom"/>
</dbReference>
<dbReference type="SUPFAM" id="SSF48726">
    <property type="entry name" value="Immunoglobulin"/>
    <property type="match status" value="2"/>
</dbReference>
<dbReference type="Gene3D" id="2.60.40.10">
    <property type="entry name" value="Immunoglobulins"/>
    <property type="match status" value="2"/>
</dbReference>
<accession>A0A226EV62</accession>
<dbReference type="OMA" id="AQAETFM"/>
<evidence type="ECO:0000259" key="2">
    <source>
        <dbReference type="PROSITE" id="PS50835"/>
    </source>
</evidence>
<dbReference type="Proteomes" id="UP000198287">
    <property type="component" value="Unassembled WGS sequence"/>
</dbReference>
<keyword evidence="4" id="KW-1185">Reference proteome</keyword>